<feature type="compositionally biased region" description="Low complexity" evidence="1">
    <location>
        <begin position="76"/>
        <end position="99"/>
    </location>
</feature>
<dbReference type="AlphaFoldDB" id="A0A1M5VVH8"/>
<accession>A0A1M5VVH8</accession>
<gene>
    <name evidence="2" type="ORF">SAMN05443248_6200</name>
</gene>
<feature type="compositionally biased region" description="Polar residues" evidence="1">
    <location>
        <begin position="29"/>
        <end position="48"/>
    </location>
</feature>
<protein>
    <submittedName>
        <fullName evidence="2">Uncharacterized protein</fullName>
    </submittedName>
</protein>
<feature type="compositionally biased region" description="Basic residues" evidence="1">
    <location>
        <begin position="1"/>
        <end position="19"/>
    </location>
</feature>
<organism evidence="2 3">
    <name type="scientific">Bradyrhizobium erythrophlei</name>
    <dbReference type="NCBI Taxonomy" id="1437360"/>
    <lineage>
        <taxon>Bacteria</taxon>
        <taxon>Pseudomonadati</taxon>
        <taxon>Pseudomonadota</taxon>
        <taxon>Alphaproteobacteria</taxon>
        <taxon>Hyphomicrobiales</taxon>
        <taxon>Nitrobacteraceae</taxon>
        <taxon>Bradyrhizobium</taxon>
    </lineage>
</organism>
<sequence length="121" mass="12527">MSRKRALTTQTRTRRRPGYRRPAADVRTTETCAPTADTSAASEMSSTAHARAASEMGAAAHVSSTTAEMRSAGSAVKSTPTASVKSTPAASSTATAASSWSRVGCAGQSSRQSHNGKDFEF</sequence>
<proteinExistence type="predicted"/>
<dbReference type="Proteomes" id="UP000189796">
    <property type="component" value="Chromosome I"/>
</dbReference>
<evidence type="ECO:0000256" key="1">
    <source>
        <dbReference type="SAM" id="MobiDB-lite"/>
    </source>
</evidence>
<dbReference type="EMBL" id="LT670817">
    <property type="protein sequence ID" value="SHH79246.1"/>
    <property type="molecule type" value="Genomic_DNA"/>
</dbReference>
<evidence type="ECO:0000313" key="3">
    <source>
        <dbReference type="Proteomes" id="UP000189796"/>
    </source>
</evidence>
<name>A0A1M5VVH8_9BRAD</name>
<feature type="region of interest" description="Disordered" evidence="1">
    <location>
        <begin position="1"/>
        <end position="121"/>
    </location>
</feature>
<reference evidence="2 3" key="1">
    <citation type="submission" date="2016-11" db="EMBL/GenBank/DDBJ databases">
        <authorList>
            <person name="Jaros S."/>
            <person name="Januszkiewicz K."/>
            <person name="Wedrychowicz H."/>
        </authorList>
    </citation>
    <scope>NUCLEOTIDE SEQUENCE [LARGE SCALE GENOMIC DNA]</scope>
    <source>
        <strain evidence="2 3">GAS138</strain>
    </source>
</reference>
<evidence type="ECO:0000313" key="2">
    <source>
        <dbReference type="EMBL" id="SHH79246.1"/>
    </source>
</evidence>